<dbReference type="SMART" id="SM00487">
    <property type="entry name" value="DEXDc"/>
    <property type="match status" value="1"/>
</dbReference>
<evidence type="ECO:0000259" key="1">
    <source>
        <dbReference type="SMART" id="SM00487"/>
    </source>
</evidence>
<keyword evidence="3" id="KW-1185">Reference proteome</keyword>
<protein>
    <submittedName>
        <fullName evidence="2">DEAD/DEAH box helicase</fullName>
    </submittedName>
</protein>
<dbReference type="CDD" id="cd18785">
    <property type="entry name" value="SF2_C"/>
    <property type="match status" value="1"/>
</dbReference>
<dbReference type="GO" id="GO:0004386">
    <property type="term" value="F:helicase activity"/>
    <property type="evidence" value="ECO:0007669"/>
    <property type="project" value="UniProtKB-KW"/>
</dbReference>
<dbReference type="RefSeq" id="WP_188740065.1">
    <property type="nucleotide sequence ID" value="NZ_BMII01000024.1"/>
</dbReference>
<dbReference type="Proteomes" id="UP000617555">
    <property type="component" value="Unassembled WGS sequence"/>
</dbReference>
<keyword evidence="2" id="KW-0378">Hydrolase</keyword>
<accession>A0ABQ1JHJ2</accession>
<organism evidence="2 3">
    <name type="scientific">Shewanella inventionis</name>
    <dbReference type="NCBI Taxonomy" id="1738770"/>
    <lineage>
        <taxon>Bacteria</taxon>
        <taxon>Pseudomonadati</taxon>
        <taxon>Pseudomonadota</taxon>
        <taxon>Gammaproteobacteria</taxon>
        <taxon>Alteromonadales</taxon>
        <taxon>Shewanellaceae</taxon>
        <taxon>Shewanella</taxon>
    </lineage>
</organism>
<dbReference type="EMBL" id="BMII01000024">
    <property type="protein sequence ID" value="GGB66489.1"/>
    <property type="molecule type" value="Genomic_DNA"/>
</dbReference>
<gene>
    <name evidence="2" type="ORF">GCM10011607_28890</name>
</gene>
<dbReference type="InterPro" id="IPR014001">
    <property type="entry name" value="Helicase_ATP-bd"/>
</dbReference>
<feature type="domain" description="Helicase ATP-binding" evidence="1">
    <location>
        <begin position="22"/>
        <end position="218"/>
    </location>
</feature>
<reference evidence="3" key="1">
    <citation type="journal article" date="2019" name="Int. J. Syst. Evol. Microbiol.">
        <title>The Global Catalogue of Microorganisms (GCM) 10K type strain sequencing project: providing services to taxonomists for standard genome sequencing and annotation.</title>
        <authorList>
            <consortium name="The Broad Institute Genomics Platform"/>
            <consortium name="The Broad Institute Genome Sequencing Center for Infectious Disease"/>
            <person name="Wu L."/>
            <person name="Ma J."/>
        </authorList>
    </citation>
    <scope>NUCLEOTIDE SEQUENCE [LARGE SCALE GENOMIC DNA]</scope>
    <source>
        <strain evidence="3">CGMCC 1.15339</strain>
    </source>
</reference>
<evidence type="ECO:0000313" key="3">
    <source>
        <dbReference type="Proteomes" id="UP000617555"/>
    </source>
</evidence>
<name>A0ABQ1JHJ2_9GAMM</name>
<sequence length="679" mass="74794">MSQIITAVEISHEGREPAIFVDPFGLRPMQRRVFDKRTEKHLLIKSPPASGKSRALMYLGLDKVINQGLKKVIVAVPQVTIGASFSNTDLMAGGFFANWTIEPQWDLCSPGADHGAIAKSKASALIAFIESQDTALVCTHSTLQYAYQQAGAALFDNCVLAIDEFHHASSSQDSRLGELLADVLARDKAQVIAMTGSYFRGDDIAILSPEHEEQFTHVSYTYWEQMSAYKHLKTLKINYAFYSALDGSYLQAIPRVLDLTRKTIIHIPHRSSPECAGSKHDEVDAIVDAIGHLETVEEGTNFFIVKAATGKEFIIANLVEDDAEFRTTVQTALRNPIEQSRVDIIIALGTAKEGFDWPAAEHAITVGYRGSLTEIIQIIGRVTRDHPGKSIATFTNLIAEPKADDSQVVVAVNQMLKAISVSLAMEQALSPKFKFVPKHSDNEPSMQEDPLTGDITIAIKGLKQAQSEKAKSVIENEMSELIAKVCQNPDVIKAMANEDIPAELLQDVYITRVIKEYLPNESDDDVEAIRQQVAAVMAMSSVGNGKSLLDQSAQSSDLTTKSTDVGANHFIGLVRKFININELSVDLIDSINPFGHAYQVLSKGLTADILQKVHGVAKTQRIQMTETEALALWPRIEMFAKDNGRPPSFESANHLERRLGEALEWLKNKKRESLKQGSM</sequence>
<keyword evidence="2" id="KW-0547">Nucleotide-binding</keyword>
<evidence type="ECO:0000313" key="2">
    <source>
        <dbReference type="EMBL" id="GGB66489.1"/>
    </source>
</evidence>
<dbReference type="InterPro" id="IPR027417">
    <property type="entry name" value="P-loop_NTPase"/>
</dbReference>
<proteinExistence type="predicted"/>
<keyword evidence="2" id="KW-0347">Helicase</keyword>
<dbReference type="SUPFAM" id="SSF52540">
    <property type="entry name" value="P-loop containing nucleoside triphosphate hydrolases"/>
    <property type="match status" value="1"/>
</dbReference>
<keyword evidence="2" id="KW-0067">ATP-binding</keyword>
<dbReference type="Gene3D" id="3.40.50.300">
    <property type="entry name" value="P-loop containing nucleotide triphosphate hydrolases"/>
    <property type="match status" value="2"/>
</dbReference>
<comment type="caution">
    <text evidence="2">The sequence shown here is derived from an EMBL/GenBank/DDBJ whole genome shotgun (WGS) entry which is preliminary data.</text>
</comment>